<feature type="domain" description="Neurotransmitter-gated ion-channel ligand-binding" evidence="3">
    <location>
        <begin position="44"/>
        <end position="83"/>
    </location>
</feature>
<keyword evidence="5" id="KW-1185">Reference proteome</keyword>
<accession>A0A8C0H2A2</accession>
<dbReference type="Pfam" id="PF02931">
    <property type="entry name" value="Neur_chan_LBD"/>
    <property type="match status" value="1"/>
</dbReference>
<evidence type="ECO:0000313" key="5">
    <source>
        <dbReference type="Proteomes" id="UP000694404"/>
    </source>
</evidence>
<evidence type="ECO:0000259" key="3">
    <source>
        <dbReference type="Pfam" id="PF02931"/>
    </source>
</evidence>
<keyword evidence="1" id="KW-0770">Synapse</keyword>
<dbReference type="SUPFAM" id="SSF63712">
    <property type="entry name" value="Nicotinic receptor ligand binding domain-like"/>
    <property type="match status" value="1"/>
</dbReference>
<dbReference type="Ensembl" id="ENSCABT00000018746.1">
    <property type="protein sequence ID" value="ENSCABP00000017107.1"/>
    <property type="gene ID" value="ENSCABG00000012707.1"/>
</dbReference>
<evidence type="ECO:0000256" key="1">
    <source>
        <dbReference type="ARBA" id="ARBA00023018"/>
    </source>
</evidence>
<name>A0A8C0H2A2_CHEAB</name>
<dbReference type="AlphaFoldDB" id="A0A8C0H2A2"/>
<reference evidence="4" key="1">
    <citation type="submission" date="2025-08" db="UniProtKB">
        <authorList>
            <consortium name="Ensembl"/>
        </authorList>
    </citation>
    <scope>IDENTIFICATION</scope>
</reference>
<organism evidence="4 5">
    <name type="scientific">Chelonoidis abingdonii</name>
    <name type="common">Abingdon island giant tortoise</name>
    <name type="synonym">Testudo abingdonii</name>
    <dbReference type="NCBI Taxonomy" id="106734"/>
    <lineage>
        <taxon>Eukaryota</taxon>
        <taxon>Metazoa</taxon>
        <taxon>Chordata</taxon>
        <taxon>Craniata</taxon>
        <taxon>Vertebrata</taxon>
        <taxon>Euteleostomi</taxon>
        <taxon>Archelosauria</taxon>
        <taxon>Testudinata</taxon>
        <taxon>Testudines</taxon>
        <taxon>Cryptodira</taxon>
        <taxon>Durocryptodira</taxon>
        <taxon>Testudinoidea</taxon>
        <taxon>Testudinidae</taxon>
        <taxon>Chelonoidis</taxon>
    </lineage>
</organism>
<dbReference type="GO" id="GO:0097060">
    <property type="term" value="C:synaptic membrane"/>
    <property type="evidence" value="ECO:0007669"/>
    <property type="project" value="UniProtKB-SubCell"/>
</dbReference>
<evidence type="ECO:0000313" key="4">
    <source>
        <dbReference type="Ensembl" id="ENSCABP00000017107.1"/>
    </source>
</evidence>
<protein>
    <recommendedName>
        <fullName evidence="3">Neurotransmitter-gated ion-channel ligand-binding domain-containing protein</fullName>
    </recommendedName>
</protein>
<comment type="subcellular location">
    <subcellularLocation>
        <location evidence="2">Synaptic cell membrane</location>
        <topology evidence="2">Multi-pass membrane protein</topology>
    </subcellularLocation>
</comment>
<dbReference type="GO" id="GO:0005230">
    <property type="term" value="F:extracellular ligand-gated monoatomic ion channel activity"/>
    <property type="evidence" value="ECO:0007669"/>
    <property type="project" value="InterPro"/>
</dbReference>
<dbReference type="Proteomes" id="UP000694404">
    <property type="component" value="Unplaced"/>
</dbReference>
<dbReference type="GeneTree" id="ENSGT00960000192693"/>
<proteinExistence type="predicted"/>
<reference evidence="4" key="2">
    <citation type="submission" date="2025-09" db="UniProtKB">
        <authorList>
            <consortium name="Ensembl"/>
        </authorList>
    </citation>
    <scope>IDENTIFICATION</scope>
</reference>
<evidence type="ECO:0000256" key="2">
    <source>
        <dbReference type="ARBA" id="ARBA00034099"/>
    </source>
</evidence>
<sequence>MLHTAQAGGAPWALPRTTHGQCDSSMLAMGPSHLASAVLCRNQEEKLLNDLMTNYNRNLRPAQGEGDIINVTLKLTLTNLISLVSRAPLPPKFLASPHQPAAKRHWRDMAHH</sequence>
<dbReference type="InterPro" id="IPR036734">
    <property type="entry name" value="Neur_chan_lig-bd_sf"/>
</dbReference>
<dbReference type="InterPro" id="IPR006202">
    <property type="entry name" value="Neur_chan_lig-bd"/>
</dbReference>
<dbReference type="Gene3D" id="2.70.170.10">
    <property type="entry name" value="Neurotransmitter-gated ion-channel ligand-binding domain"/>
    <property type="match status" value="1"/>
</dbReference>